<evidence type="ECO:0000256" key="5">
    <source>
        <dbReference type="PROSITE-ProRule" id="PRU00047"/>
    </source>
</evidence>
<dbReference type="EMBL" id="DS268985">
    <property type="protein sequence ID" value="EFP06767.1"/>
    <property type="molecule type" value="Genomic_DNA"/>
</dbReference>
<feature type="non-terminal residue" evidence="10">
    <location>
        <position position="1122"/>
    </location>
</feature>
<keyword evidence="4" id="KW-0255">Endonuclease</keyword>
<reference evidence="10" key="1">
    <citation type="submission" date="2007-07" db="EMBL/GenBank/DDBJ databases">
        <title>PCAP assembly of the Caenorhabditis remanei genome.</title>
        <authorList>
            <consortium name="The Caenorhabditis remanei Sequencing Consortium"/>
            <person name="Wilson R.K."/>
        </authorList>
    </citation>
    <scope>NUCLEOTIDE SEQUENCE [LARGE SCALE GENOMIC DNA]</scope>
    <source>
        <strain evidence="10">PB4641</strain>
    </source>
</reference>
<evidence type="ECO:0000256" key="2">
    <source>
        <dbReference type="ARBA" id="ARBA00022695"/>
    </source>
</evidence>
<dbReference type="InterPro" id="IPR021109">
    <property type="entry name" value="Peptidase_aspartic_dom_sf"/>
</dbReference>
<dbReference type="GO" id="GO:0008270">
    <property type="term" value="F:zinc ion binding"/>
    <property type="evidence" value="ECO:0007669"/>
    <property type="project" value="UniProtKB-KW"/>
</dbReference>
<keyword evidence="5" id="KW-0863">Zinc-finger</keyword>
<feature type="domain" description="CCHC-type" evidence="8">
    <location>
        <begin position="653"/>
        <end position="666"/>
    </location>
</feature>
<feature type="compositionally biased region" description="Basic and acidic residues" evidence="7">
    <location>
        <begin position="536"/>
        <end position="552"/>
    </location>
</feature>
<keyword evidence="5" id="KW-0862">Zinc</keyword>
<evidence type="ECO:0000313" key="10">
    <source>
        <dbReference type="EMBL" id="EFP06767.1"/>
    </source>
</evidence>
<dbReference type="InterPro" id="IPR043128">
    <property type="entry name" value="Rev_trsase/Diguanyl_cyclase"/>
</dbReference>
<feature type="domain" description="Reverse transcriptase" evidence="9">
    <location>
        <begin position="897"/>
        <end position="1076"/>
    </location>
</feature>
<evidence type="ECO:0008006" key="12">
    <source>
        <dbReference type="Google" id="ProtNLM"/>
    </source>
</evidence>
<organism evidence="11">
    <name type="scientific">Caenorhabditis remanei</name>
    <name type="common">Caenorhabditis vulgaris</name>
    <dbReference type="NCBI Taxonomy" id="31234"/>
    <lineage>
        <taxon>Eukaryota</taxon>
        <taxon>Metazoa</taxon>
        <taxon>Ecdysozoa</taxon>
        <taxon>Nematoda</taxon>
        <taxon>Chromadorea</taxon>
        <taxon>Rhabditida</taxon>
        <taxon>Rhabditina</taxon>
        <taxon>Rhabditomorpha</taxon>
        <taxon>Rhabditoidea</taxon>
        <taxon>Rhabditidae</taxon>
        <taxon>Peloderinae</taxon>
        <taxon>Caenorhabditis</taxon>
    </lineage>
</organism>
<dbReference type="SUPFAM" id="SSF50630">
    <property type="entry name" value="Acid proteases"/>
    <property type="match status" value="1"/>
</dbReference>
<dbReference type="OMA" id="CSDENQI"/>
<dbReference type="STRING" id="31234.E3NM59"/>
<protein>
    <recommendedName>
        <fullName evidence="12">Reverse transcriptase domain-containing protein</fullName>
    </recommendedName>
</protein>
<dbReference type="SUPFAM" id="SSF56672">
    <property type="entry name" value="DNA/RNA polymerases"/>
    <property type="match status" value="1"/>
</dbReference>
<evidence type="ECO:0000256" key="1">
    <source>
        <dbReference type="ARBA" id="ARBA00022679"/>
    </source>
</evidence>
<accession>E3NM59</accession>
<dbReference type="Proteomes" id="UP000008281">
    <property type="component" value="Unassembled WGS sequence"/>
</dbReference>
<dbReference type="PROSITE" id="PS50878">
    <property type="entry name" value="RT_POL"/>
    <property type="match status" value="1"/>
</dbReference>
<dbReference type="PANTHER" id="PTHR37984">
    <property type="entry name" value="PROTEIN CBG26694"/>
    <property type="match status" value="1"/>
</dbReference>
<proteinExistence type="predicted"/>
<feature type="compositionally biased region" description="Polar residues" evidence="7">
    <location>
        <begin position="573"/>
        <end position="616"/>
    </location>
</feature>
<keyword evidence="6" id="KW-0175">Coiled coil</keyword>
<evidence type="ECO:0000259" key="8">
    <source>
        <dbReference type="PROSITE" id="PS50158"/>
    </source>
</evidence>
<dbReference type="CDD" id="cd00303">
    <property type="entry name" value="retropepsin_like"/>
    <property type="match status" value="1"/>
</dbReference>
<dbReference type="SMART" id="SM00343">
    <property type="entry name" value="ZnF_C2HC"/>
    <property type="match status" value="1"/>
</dbReference>
<keyword evidence="2" id="KW-0548">Nucleotidyltransferase</keyword>
<feature type="coiled-coil region" evidence="6">
    <location>
        <begin position="190"/>
        <end position="238"/>
    </location>
</feature>
<evidence type="ECO:0000256" key="7">
    <source>
        <dbReference type="SAM" id="MobiDB-lite"/>
    </source>
</evidence>
<dbReference type="GO" id="GO:0003676">
    <property type="term" value="F:nucleic acid binding"/>
    <property type="evidence" value="ECO:0007669"/>
    <property type="project" value="InterPro"/>
</dbReference>
<dbReference type="Pfam" id="PF00078">
    <property type="entry name" value="RVT_1"/>
    <property type="match status" value="1"/>
</dbReference>
<dbReference type="Gene3D" id="4.10.60.10">
    <property type="entry name" value="Zinc finger, CCHC-type"/>
    <property type="match status" value="1"/>
</dbReference>
<dbReference type="eggNOG" id="ENOG502QT1S">
    <property type="taxonomic scope" value="Eukaryota"/>
</dbReference>
<evidence type="ECO:0000259" key="9">
    <source>
        <dbReference type="PROSITE" id="PS50878"/>
    </source>
</evidence>
<keyword evidence="1" id="KW-0808">Transferase</keyword>
<dbReference type="InParanoid" id="E3NM59"/>
<dbReference type="Gene3D" id="3.30.70.270">
    <property type="match status" value="2"/>
</dbReference>
<keyword evidence="5" id="KW-0479">Metal-binding</keyword>
<dbReference type="Gene3D" id="3.10.10.10">
    <property type="entry name" value="HIV Type 1 Reverse Transcriptase, subunit A, domain 1"/>
    <property type="match status" value="1"/>
</dbReference>
<dbReference type="GO" id="GO:0004519">
    <property type="term" value="F:endonuclease activity"/>
    <property type="evidence" value="ECO:0007669"/>
    <property type="project" value="UniProtKB-KW"/>
</dbReference>
<keyword evidence="4" id="KW-0378">Hydrolase</keyword>
<dbReference type="OrthoDB" id="5877228at2759"/>
<evidence type="ECO:0000313" key="11">
    <source>
        <dbReference type="Proteomes" id="UP000008281"/>
    </source>
</evidence>
<evidence type="ECO:0000256" key="4">
    <source>
        <dbReference type="ARBA" id="ARBA00022759"/>
    </source>
</evidence>
<dbReference type="Gene3D" id="2.40.70.10">
    <property type="entry name" value="Acid Proteases"/>
    <property type="match status" value="1"/>
</dbReference>
<feature type="compositionally biased region" description="Low complexity" evidence="7">
    <location>
        <begin position="554"/>
        <end position="572"/>
    </location>
</feature>
<keyword evidence="11" id="KW-1185">Reference proteome</keyword>
<gene>
    <name evidence="10" type="ORF">CRE_11530</name>
</gene>
<dbReference type="PROSITE" id="PS50158">
    <property type="entry name" value="ZF_CCHC"/>
    <property type="match status" value="1"/>
</dbReference>
<dbReference type="InterPro" id="IPR000477">
    <property type="entry name" value="RT_dom"/>
</dbReference>
<dbReference type="CDD" id="cd01647">
    <property type="entry name" value="RT_LTR"/>
    <property type="match status" value="1"/>
</dbReference>
<dbReference type="InterPro" id="IPR043502">
    <property type="entry name" value="DNA/RNA_pol_sf"/>
</dbReference>
<feature type="compositionally biased region" description="Low complexity" evidence="7">
    <location>
        <begin position="278"/>
        <end position="289"/>
    </location>
</feature>
<dbReference type="PANTHER" id="PTHR37984:SF5">
    <property type="entry name" value="PROTEIN NYNRIN-LIKE"/>
    <property type="match status" value="1"/>
</dbReference>
<sequence length="1122" mass="127037">MTLPVEVPPDDELVDQTAEGQKNVTENVGVGNKDKEDKGSVPQPMEVEENVSLSVVKKTREMFLKLAKEDTGKMLKTYAKANASTHESIMKPFIDLIVSTFQTLDAKEEDCEELAKENKELEKENEEVINKNEILQSLLEGMQDRELGGTSNSKQAMEYQMVSMLASEGINTLEDLEEVFGNTEKLQKLIKMQNDVYQASQQKAQQMEAEIRRLKKALKDSESRVKSLKGTQAEKEEQTRFIELNQKSNSFSRIGECTSCMSLKEMNSQIKENASQPTKSTGTTTLTSGMPQKVQKRTVQEQTHTDKELEEVIEAARGQMDSESDSERADETIGNGRYYTNWDTGKQKEMSPVEMMNKMLVQQNLPEPPKFSAEENSIKLESFRKSFALKFESCSDENQIILLETKYLSGRALRIFRGLPEHEKKSINGVMQAMAIRLRISPEDETRRAKSRWESLRKKPEQNIEDFCLSIDELARVAFKRVNASELSSFKTAKLLDAIAENETLSCLIDNRLLGMPERDHYDTCRMLATRYEQGIRDRNLRNKSQNSEKKKSPSPQSSNTSSANNTSVQSNPNGQRTNTYSQNRNNFTNKTDNAGSPINQNWRQRTGENSDNNGKTKGFIECSECKLVGCHDPKCSKAPGNAKTYSRPVVTCYRCQEQGHIATYCTMQSQNKVNDNPVKENTVNAVEDKQGLTIPSDAHKTDNTTEKPLIKVEKGRIGNTEVDLMLDSGACISIIPQKIWKKIVGENGEEWVKKVKEEKPELAQVFTANNQPLKLLCTVEVETSMQTRTRLIKYYIAAIDRENIILGMDQFNKLGVEVRIEEQPRAESSSESETEVWNVIQSFQNIFAIEDSELGRTNATTCEIELLDGAEPIRQKPRPIPLAIRPEIRKILQKMVMQGVIRISKSPWSSPVVIVKKKDGSVRMCVDYRKVNKVVKNNAHPLPHIEATLQSLSGKRIFTTLDLLAGYWQIPLDEKSKEITAFAIGSELYEYNVLPFGLVTSPAVFQATMEAVVGDLLGKTAYVYVDDLLIASETMEQHVQDLKAVLVRLEKSGMKLRASKCHIAQKEVEYLGHRITPEGVKTEETKVNKMKNFKRPENAEQMRSFLGLTSYYRKFMLNYAQ</sequence>
<feature type="region of interest" description="Disordered" evidence="7">
    <location>
        <begin position="536"/>
        <end position="616"/>
    </location>
</feature>
<dbReference type="InterPro" id="IPR001878">
    <property type="entry name" value="Znf_CCHC"/>
</dbReference>
<evidence type="ECO:0000256" key="6">
    <source>
        <dbReference type="SAM" id="Coils"/>
    </source>
</evidence>
<evidence type="ECO:0000256" key="3">
    <source>
        <dbReference type="ARBA" id="ARBA00022722"/>
    </source>
</evidence>
<feature type="region of interest" description="Disordered" evidence="7">
    <location>
        <begin position="271"/>
        <end position="305"/>
    </location>
</feature>
<dbReference type="HOGENOM" id="CLU_010921_0_0_1"/>
<dbReference type="AlphaFoldDB" id="E3NM59"/>
<feature type="coiled-coil region" evidence="6">
    <location>
        <begin position="104"/>
        <end position="145"/>
    </location>
</feature>
<keyword evidence="3" id="KW-0540">Nuclease</keyword>
<feature type="region of interest" description="Disordered" evidence="7">
    <location>
        <begin position="1"/>
        <end position="47"/>
    </location>
</feature>
<dbReference type="GO" id="GO:0016779">
    <property type="term" value="F:nucleotidyltransferase activity"/>
    <property type="evidence" value="ECO:0007669"/>
    <property type="project" value="UniProtKB-KW"/>
</dbReference>
<name>E3NM59_CAERE</name>
<dbReference type="InterPro" id="IPR050951">
    <property type="entry name" value="Retrovirus_Pol_polyprotein"/>
</dbReference>